<accession>A0A267EFJ6</accession>
<dbReference type="SUPFAM" id="SSF57414">
    <property type="entry name" value="Hairpin loop containing domain-like"/>
    <property type="match status" value="1"/>
</dbReference>
<evidence type="ECO:0000313" key="4">
    <source>
        <dbReference type="EMBL" id="PAA59677.1"/>
    </source>
</evidence>
<dbReference type="Proteomes" id="UP000215902">
    <property type="component" value="Unassembled WGS sequence"/>
</dbReference>
<evidence type="ECO:0000259" key="3">
    <source>
        <dbReference type="PROSITE" id="PS51670"/>
    </source>
</evidence>
<dbReference type="STRING" id="282301.A0A267EFJ6"/>
<comment type="caution">
    <text evidence="1">Lacks conserved residue(s) required for the propagation of feature annotation.</text>
</comment>
<feature type="domain" description="ShKT" evidence="3">
    <location>
        <begin position="1562"/>
        <end position="1594"/>
    </location>
</feature>
<feature type="domain" description="ShKT" evidence="3">
    <location>
        <begin position="1157"/>
        <end position="1196"/>
    </location>
</feature>
<protein>
    <recommendedName>
        <fullName evidence="6">VWFA domain-containing protein</fullName>
    </recommendedName>
</protein>
<dbReference type="SUPFAM" id="SSF53300">
    <property type="entry name" value="vWA-like"/>
    <property type="match status" value="1"/>
</dbReference>
<evidence type="ECO:0000256" key="1">
    <source>
        <dbReference type="PROSITE-ProRule" id="PRU01005"/>
    </source>
</evidence>
<dbReference type="SMART" id="SM00254">
    <property type="entry name" value="ShKT"/>
    <property type="match status" value="3"/>
</dbReference>
<keyword evidence="5" id="KW-1185">Reference proteome</keyword>
<evidence type="ECO:0008006" key="6">
    <source>
        <dbReference type="Google" id="ProtNLM"/>
    </source>
</evidence>
<gene>
    <name evidence="4" type="ORF">BOX15_Mlig029998g5</name>
</gene>
<dbReference type="PROSITE" id="PS51670">
    <property type="entry name" value="SHKT"/>
    <property type="match status" value="2"/>
</dbReference>
<evidence type="ECO:0000313" key="5">
    <source>
        <dbReference type="Proteomes" id="UP000215902"/>
    </source>
</evidence>
<evidence type="ECO:0000259" key="2">
    <source>
        <dbReference type="PROSITE" id="PS50948"/>
    </source>
</evidence>
<organism evidence="4 5">
    <name type="scientific">Macrostomum lignano</name>
    <dbReference type="NCBI Taxonomy" id="282301"/>
    <lineage>
        <taxon>Eukaryota</taxon>
        <taxon>Metazoa</taxon>
        <taxon>Spiralia</taxon>
        <taxon>Lophotrochozoa</taxon>
        <taxon>Platyhelminthes</taxon>
        <taxon>Rhabditophora</taxon>
        <taxon>Macrostomorpha</taxon>
        <taxon>Macrostomida</taxon>
        <taxon>Macrostomidae</taxon>
        <taxon>Macrostomum</taxon>
    </lineage>
</organism>
<dbReference type="Gene3D" id="3.40.50.410">
    <property type="entry name" value="von Willebrand factor, type A domain"/>
    <property type="match status" value="1"/>
</dbReference>
<comment type="caution">
    <text evidence="4">The sequence shown here is derived from an EMBL/GenBank/DDBJ whole genome shotgun (WGS) entry which is preliminary data.</text>
</comment>
<dbReference type="InterPro" id="IPR036465">
    <property type="entry name" value="vWFA_dom_sf"/>
</dbReference>
<reference evidence="4 5" key="1">
    <citation type="submission" date="2017-06" db="EMBL/GenBank/DDBJ databases">
        <title>A platform for efficient transgenesis in Macrostomum lignano, a flatworm model organism for stem cell research.</title>
        <authorList>
            <person name="Berezikov E."/>
        </authorList>
    </citation>
    <scope>NUCLEOTIDE SEQUENCE [LARGE SCALE GENOMIC DNA]</scope>
    <source>
        <strain evidence="4">DV1</strain>
        <tissue evidence="4">Whole organism</tissue>
    </source>
</reference>
<proteinExistence type="predicted"/>
<dbReference type="InterPro" id="IPR003609">
    <property type="entry name" value="Pan_app"/>
</dbReference>
<name>A0A267EFJ6_9PLAT</name>
<feature type="domain" description="Apple" evidence="2">
    <location>
        <begin position="1199"/>
        <end position="1287"/>
    </location>
</feature>
<dbReference type="PROSITE" id="PS50948">
    <property type="entry name" value="PAN"/>
    <property type="match status" value="1"/>
</dbReference>
<sequence length="1595" mass="188712">MLKKVTRHIRRCGCHHGSKLVSTAPCNKKSCRQRLLFKKQVLSGEKCIWKSYHRHRVCCCKGYRRTVKCDRKRGYVITTITKRVLKQWKCIKKVTKSSRKIKCKRHNTVSKQKLPGGVLKVTRCSVKRQNCKCVKSCKTVFLRYKCKKPVQRVLCKCSRGRCRKERYITVWRLSNGRCLKQTRRVDKPILCKPKKMTRSCCSKPTKYGFYLVETTVSWYQKACRCHKRVQTRSVVCRCLKPHKKKICHRGHIVTFHYSYRLSRGRCVRDVKRQSQAVRCDTTWRLSHSTAGKPKYYKVYKRFVRSGCKCIRQTKRVLCYSDCRRCTLSYRCENGNQVAAIRNCWRLVGCRCVSYRTVSRKRVSCPKSTIQRNCKRCNRTVIIKQYSVRKCKCIMKKQVKKSKCCCNKATTTRVCIRGAIRIRRITHTLRNGRCYSKTKDSFRRVNCTRRVLRAIQGRCKGGKQRYIVHYWVKIGCRCVRRVRSEFRKCACAHKAVDLFLVVDLYGKDRRGYKKRIVSFLKTVSTYFLHTSASVHITMVSYNWNVHVHKLKHLKNLPIKAFTNTRTDLCGALKEVNRRLHAKSRPGVEKIVVIITCGKHSKQHKTVALADKIKRKASVFVVGFRPIPKSGLYVKWLASKPIKMHYMELGIRRKYHFSATRLFERICKKACAKPVVKHSACHKHNCRRVYTRTTFYLDRRRKKCVRRSKSWWKLCCCIHRDSVEKKCYKNRLYRVVTSYRFKKHACHRSVRRYDISAQVHAACRPRSKLHRGPCRKDGWRKDTIVTRHVAQCRCKVGRRHQLIRCRCPKQHVVNTCVRGNHQQRCHYTYTLKPTGCTKNRRCRTSRVTCKTRKIVRGKCNRSSCKRSMGSIWYTVRNCKCKRHYKVWKETCCCKRQLQKYRYCDKRSQQHVEVHSWLEFHKRSCRRVSRKIYRPVRCPSPRTKKSKCAARQNGFYRKWVECYWKKRNCVCIKYTKSRYELCRCRRGYATKKCRSGSWVYIHHYWQKSGNKCIARSKITSRIRVTCSSKRHSVVGPCNIVKGNKKYARVVQTWKRRVGCSCKTVSNSFLKLCACQKPYKRYSCLRNNRLVVTEYRFFVSGNSCKLRKFTSYRLISCPKARTKVSKCTGKTQAVIVVIHKPVKCKCVSKIYRRVVQCKSKCRDLLPTGICRKWAASNKIQLCDKYPYFAKRLCARTCHRCYGCPKTRLIYAKNFCLSKQRHFRRSFILAQRTSFDVCMSSCQKNSKCRAFDYDHSTRKCLLLRINRRGLLLRFPSLKLRKTRDCILFERICPTKCPFRRILKQYKCSCIKLGKQRVCYRTAAVATWKRNRSGSCQRRVHKLRVPCRKCEDRREFCKKSKCSRHLVRHLCNYTCGVCKRQPRGYHWRSRCSKSGWQKDIRVQVYYDKKLRLWRVSVRIKNLRCVRCQVGSYQLIGPCKNGQRKITKIVARFVNGRCRISSHAKTYSCKNCGLVTRKLISKCYRHGKKWIRQVVTLYTIRVKGHCIVRRSLAVFSCSPKCPRDRSTVSQCKCGKRIRCFMYYVTYPGSNVCVPKRYTSSEKCASTQKCKDKIRPVDCLFVKKSNMCRSMRSLCARTCGYCK</sequence>
<dbReference type="InterPro" id="IPR003582">
    <property type="entry name" value="ShKT_dom"/>
</dbReference>
<dbReference type="EMBL" id="NIVC01002242">
    <property type="protein sequence ID" value="PAA59677.1"/>
    <property type="molecule type" value="Genomic_DNA"/>
</dbReference>